<dbReference type="Pfam" id="PF14988">
    <property type="entry name" value="DUF4515"/>
    <property type="match status" value="1"/>
</dbReference>
<protein>
    <submittedName>
        <fullName evidence="5">DUF4515 domain-containing protein</fullName>
    </submittedName>
</protein>
<dbReference type="Proteomes" id="UP000050795">
    <property type="component" value="Unassembled WGS sequence"/>
</dbReference>
<feature type="domain" description="DUF4515" evidence="3">
    <location>
        <begin position="65"/>
        <end position="250"/>
    </location>
</feature>
<evidence type="ECO:0000256" key="1">
    <source>
        <dbReference type="ARBA" id="ARBA00023054"/>
    </source>
</evidence>
<sequence>MATDLNSSSEDDIFQDKEELLKEEYSNSVNEVNILSKELSDMQKELLYIEHLIDEQEIQNNEYTLYIDKKREKQMKNTTTLEDFHLYTLGELKKDREDMLSAYGKKKFELQNTLIQEKKLLKSFKEELASTADIQLIRQKQEAEIERLEKEIRSTRAQQSEQLKELKAQSIMKQKQLDEETKNIMDQIVKESKKVSDKLIIDYVSNISKENEELYKSILNKLEEIKKLEKQRDDLQKQNEELQRNQIYSKDLQYIERKRCEGLAKLAEQSSKMLS</sequence>
<evidence type="ECO:0000313" key="4">
    <source>
        <dbReference type="Proteomes" id="UP000050795"/>
    </source>
</evidence>
<keyword evidence="1 2" id="KW-0175">Coiled coil</keyword>
<dbReference type="AlphaFoldDB" id="A0AA85J0R9"/>
<name>A0AA85J0R9_TRIRE</name>
<dbReference type="PANTHER" id="PTHR14845:SF0">
    <property type="entry name" value="DUF4515 DOMAIN-CONTAINING PROTEIN"/>
    <property type="match status" value="1"/>
</dbReference>
<dbReference type="PANTHER" id="PTHR14845">
    <property type="entry name" value="COILED-COIL DOMAIN-CONTAINING 166"/>
    <property type="match status" value="1"/>
</dbReference>
<evidence type="ECO:0000313" key="5">
    <source>
        <dbReference type="WBParaSite" id="TREG1_120620.1"/>
    </source>
</evidence>
<reference evidence="4" key="1">
    <citation type="submission" date="2022-06" db="EMBL/GenBank/DDBJ databases">
        <authorList>
            <person name="Berger JAMES D."/>
            <person name="Berger JAMES D."/>
        </authorList>
    </citation>
    <scope>NUCLEOTIDE SEQUENCE [LARGE SCALE GENOMIC DNA]</scope>
</reference>
<proteinExistence type="predicted"/>
<organism evidence="4 5">
    <name type="scientific">Trichobilharzia regenti</name>
    <name type="common">Nasal bird schistosome</name>
    <dbReference type="NCBI Taxonomy" id="157069"/>
    <lineage>
        <taxon>Eukaryota</taxon>
        <taxon>Metazoa</taxon>
        <taxon>Spiralia</taxon>
        <taxon>Lophotrochozoa</taxon>
        <taxon>Platyhelminthes</taxon>
        <taxon>Trematoda</taxon>
        <taxon>Digenea</taxon>
        <taxon>Strigeidida</taxon>
        <taxon>Schistosomatoidea</taxon>
        <taxon>Schistosomatidae</taxon>
        <taxon>Trichobilharzia</taxon>
    </lineage>
</organism>
<evidence type="ECO:0000256" key="2">
    <source>
        <dbReference type="SAM" id="Coils"/>
    </source>
</evidence>
<dbReference type="InterPro" id="IPR032777">
    <property type="entry name" value="DUF4515"/>
</dbReference>
<evidence type="ECO:0000259" key="3">
    <source>
        <dbReference type="Pfam" id="PF14988"/>
    </source>
</evidence>
<keyword evidence="4" id="KW-1185">Reference proteome</keyword>
<accession>A0AA85J0R9</accession>
<dbReference type="WBParaSite" id="TREG1_120620.1">
    <property type="protein sequence ID" value="TREG1_120620.1"/>
    <property type="gene ID" value="TREG1_120620"/>
</dbReference>
<reference evidence="5" key="2">
    <citation type="submission" date="2023-11" db="UniProtKB">
        <authorList>
            <consortium name="WormBaseParasite"/>
        </authorList>
    </citation>
    <scope>IDENTIFICATION</scope>
</reference>
<feature type="coiled-coil region" evidence="2">
    <location>
        <begin position="211"/>
        <end position="245"/>
    </location>
</feature>
<feature type="coiled-coil region" evidence="2">
    <location>
        <begin position="131"/>
        <end position="183"/>
    </location>
</feature>